<dbReference type="PANTHER" id="PTHR45857">
    <property type="entry name" value="FORMIN-LIKE PROTEIN"/>
    <property type="match status" value="1"/>
</dbReference>
<evidence type="ECO:0000256" key="2">
    <source>
        <dbReference type="SAM" id="Coils"/>
    </source>
</evidence>
<feature type="coiled-coil region" evidence="2">
    <location>
        <begin position="348"/>
        <end position="375"/>
    </location>
</feature>
<accession>A0A8D0DDI0</accession>
<sequence length="990" mass="113527">MNLPPDKARLLRQYDNEKKWDLICDQERFQVKNPPHTYIQKLRGYLDPGVTRKVGDCIVGNFRRRVQESTKVLRELEISLRTNHIGWVREFLNDENRGLDVLVEYLSFAQCAVMLDFEGLENGEDGFLDKAKSWSRSIEDLHHTSTQPFCNTLVRSARHYGTVPNSKTIKNSRLVSQKDDVHVCIMCLRAIMNYQYGFNMVMSHAHAVNEIALSLNNKNSRTKALVLELLAAVCLVRGGHEIILSAFDNFKEVCKEKQRFERLMDYFRCEEGNIDYMVACMQFINIVVHSVEDMNFRVHLQYEFTKLGLDDYLEKCKHTESDKLSVQIQAYLDNVFDVGGLLEDAETKNAALEKVEELEEHLSHVTEKLLELENETMMKVADLEKVLLQKDKDLHAIRETYESTNTQVTTLRRVIKEKDAAFQRHFNIERRLLELEQQGTIRLHKKADGDIAIEPLDHNAPVPPPPPPPAPPLPDASPSVILSVGLSGRSPYKMTSLLCTSLRYFPLQVTELMITLLYIFISFSSTAIRIKKPIKTKFRLPVFNWTALKPNQINGTVFNEIDDERVLEELDLERFEELFKTRSQGPVMDLSCTKSKVAQKTVNKVTLLDANRSKNLAITLRKANKTTEEICKAIEKFDLKALPVDFVECLMRFLPTEGEVKVMRQYERERRPLDQLAEEDRFMLFFSKIERLTQRMNIITFVGNFSDNINMLTPQLNAVIAASGSVKSAPKLKRVLEIILALGNYMNSSKRGCVYGFKLQSLDLLLDTKSTDRKMTLLHYIALILKEKYPELANFYNELHFVEKAAAVSLENVLLDVRELGKGMDLIRRECSLHDHSVLKGFVQTSDTQLDKLQKDAKTAEEAFNNVVNYFGESAKTTPPSVFFPVFVRFIKAYKDAVEENEQRKKQEEAMREKLLAQEAKQHDPKVQSKQQQEELIAELRKRQAKDHRPMYEGKDGTIEDIITGGPDSTPKTPHVGASSPGRPRAVSQV</sequence>
<gene>
    <name evidence="6" type="primary">fmnl3</name>
</gene>
<feature type="domain" description="FH2" evidence="5">
    <location>
        <begin position="530"/>
        <end position="920"/>
    </location>
</feature>
<reference evidence="6" key="1">
    <citation type="submission" date="2025-08" db="UniProtKB">
        <authorList>
            <consortium name="Ensembl"/>
        </authorList>
    </citation>
    <scope>IDENTIFICATION</scope>
</reference>
<dbReference type="GO" id="GO:0016477">
    <property type="term" value="P:cell migration"/>
    <property type="evidence" value="ECO:0007669"/>
    <property type="project" value="TreeGrafter"/>
</dbReference>
<dbReference type="SUPFAM" id="SSF101447">
    <property type="entry name" value="Formin homology 2 domain (FH2 domain)"/>
    <property type="match status" value="1"/>
</dbReference>
<proteinExistence type="inferred from homology"/>
<evidence type="ECO:0000259" key="4">
    <source>
        <dbReference type="PROSITE" id="PS51232"/>
    </source>
</evidence>
<evidence type="ECO:0000259" key="5">
    <source>
        <dbReference type="PROSITE" id="PS51444"/>
    </source>
</evidence>
<evidence type="ECO:0000256" key="3">
    <source>
        <dbReference type="SAM" id="MobiDB-lite"/>
    </source>
</evidence>
<dbReference type="InterPro" id="IPR010472">
    <property type="entry name" value="FH3_dom"/>
</dbReference>
<dbReference type="SMART" id="SM01140">
    <property type="entry name" value="Drf_GBD"/>
    <property type="match status" value="1"/>
</dbReference>
<feature type="domain" description="GBD/FH3" evidence="4">
    <location>
        <begin position="1"/>
        <end position="429"/>
    </location>
</feature>
<reference evidence="6" key="2">
    <citation type="submission" date="2025-09" db="UniProtKB">
        <authorList>
            <consortium name="Ensembl"/>
        </authorList>
    </citation>
    <scope>IDENTIFICATION</scope>
</reference>
<dbReference type="Pfam" id="PF06367">
    <property type="entry name" value="Drf_FH3"/>
    <property type="match status" value="1"/>
</dbReference>
<name>A0A8D0DDI0_SANLU</name>
<dbReference type="InterPro" id="IPR011989">
    <property type="entry name" value="ARM-like"/>
</dbReference>
<dbReference type="Proteomes" id="UP000694568">
    <property type="component" value="Unplaced"/>
</dbReference>
<dbReference type="InterPro" id="IPR016024">
    <property type="entry name" value="ARM-type_fold"/>
</dbReference>
<feature type="coiled-coil region" evidence="2">
    <location>
        <begin position="891"/>
        <end position="918"/>
    </location>
</feature>
<evidence type="ECO:0000256" key="1">
    <source>
        <dbReference type="ARBA" id="ARBA00023449"/>
    </source>
</evidence>
<protein>
    <submittedName>
        <fullName evidence="6">Formin-like 3</fullName>
    </submittedName>
</protein>
<dbReference type="SMART" id="SM01139">
    <property type="entry name" value="Drf_FH3"/>
    <property type="match status" value="1"/>
</dbReference>
<dbReference type="PANTHER" id="PTHR45857:SF3">
    <property type="entry name" value="FORMIN-LIKE PROTEIN 3"/>
    <property type="match status" value="1"/>
</dbReference>
<feature type="region of interest" description="Disordered" evidence="3">
    <location>
        <begin position="454"/>
        <end position="475"/>
    </location>
</feature>
<comment type="similarity">
    <text evidence="1">Belongs to the formin homology family.</text>
</comment>
<dbReference type="SUPFAM" id="SSF48371">
    <property type="entry name" value="ARM repeat"/>
    <property type="match status" value="1"/>
</dbReference>
<dbReference type="Ensembl" id="ENSSLUT00000058852.1">
    <property type="protein sequence ID" value="ENSSLUP00000057188.1"/>
    <property type="gene ID" value="ENSSLUG00000024420.1"/>
</dbReference>
<dbReference type="GO" id="GO:0008360">
    <property type="term" value="P:regulation of cell shape"/>
    <property type="evidence" value="ECO:0007669"/>
    <property type="project" value="TreeGrafter"/>
</dbReference>
<evidence type="ECO:0000313" key="6">
    <source>
        <dbReference type="Ensembl" id="ENSSLUP00000057188.1"/>
    </source>
</evidence>
<dbReference type="InterPro" id="IPR042201">
    <property type="entry name" value="FH2_Formin_sf"/>
</dbReference>
<dbReference type="Gene3D" id="1.20.58.2220">
    <property type="entry name" value="Formin, FH2 domain"/>
    <property type="match status" value="1"/>
</dbReference>
<dbReference type="InterPro" id="IPR043592">
    <property type="entry name" value="FMNL_animal"/>
</dbReference>
<feature type="region of interest" description="Disordered" evidence="3">
    <location>
        <begin position="942"/>
        <end position="990"/>
    </location>
</feature>
<keyword evidence="7" id="KW-1185">Reference proteome</keyword>
<dbReference type="GeneTree" id="ENSGT00940000159962"/>
<dbReference type="FunFam" id="1.25.10.10:FF:000036">
    <property type="entry name" value="Formin-like protein 3 isoform 1"/>
    <property type="match status" value="1"/>
</dbReference>
<dbReference type="GO" id="GO:0005829">
    <property type="term" value="C:cytosol"/>
    <property type="evidence" value="ECO:0007669"/>
    <property type="project" value="TreeGrafter"/>
</dbReference>
<keyword evidence="2" id="KW-0175">Coiled coil</keyword>
<dbReference type="InterPro" id="IPR014768">
    <property type="entry name" value="GBD/FH3_dom"/>
</dbReference>
<dbReference type="GO" id="GO:0031267">
    <property type="term" value="F:small GTPase binding"/>
    <property type="evidence" value="ECO:0007669"/>
    <property type="project" value="InterPro"/>
</dbReference>
<evidence type="ECO:0000313" key="7">
    <source>
        <dbReference type="Proteomes" id="UP000694568"/>
    </source>
</evidence>
<dbReference type="Pfam" id="PF02181">
    <property type="entry name" value="FH2"/>
    <property type="match status" value="1"/>
</dbReference>
<feature type="compositionally biased region" description="Pro residues" evidence="3">
    <location>
        <begin position="461"/>
        <end position="475"/>
    </location>
</feature>
<dbReference type="InterPro" id="IPR010473">
    <property type="entry name" value="GTPase-bd"/>
</dbReference>
<dbReference type="SMART" id="SM00498">
    <property type="entry name" value="FH2"/>
    <property type="match status" value="1"/>
</dbReference>
<organism evidence="6 7">
    <name type="scientific">Sander lucioperca</name>
    <name type="common">Pike-perch</name>
    <name type="synonym">Perca lucioperca</name>
    <dbReference type="NCBI Taxonomy" id="283035"/>
    <lineage>
        <taxon>Eukaryota</taxon>
        <taxon>Metazoa</taxon>
        <taxon>Chordata</taxon>
        <taxon>Craniata</taxon>
        <taxon>Vertebrata</taxon>
        <taxon>Euteleostomi</taxon>
        <taxon>Actinopterygii</taxon>
        <taxon>Neopterygii</taxon>
        <taxon>Teleostei</taxon>
        <taxon>Neoteleostei</taxon>
        <taxon>Acanthomorphata</taxon>
        <taxon>Eupercaria</taxon>
        <taxon>Perciformes</taxon>
        <taxon>Percoidei</taxon>
        <taxon>Percidae</taxon>
        <taxon>Luciopercinae</taxon>
        <taxon>Sander</taxon>
    </lineage>
</organism>
<dbReference type="PROSITE" id="PS51232">
    <property type="entry name" value="GBD_FH3"/>
    <property type="match status" value="1"/>
</dbReference>
<dbReference type="GO" id="GO:0051015">
    <property type="term" value="F:actin filament binding"/>
    <property type="evidence" value="ECO:0007669"/>
    <property type="project" value="TreeGrafter"/>
</dbReference>
<dbReference type="Pfam" id="PF06371">
    <property type="entry name" value="Drf_GBD"/>
    <property type="match status" value="2"/>
</dbReference>
<dbReference type="FunFam" id="1.20.58.2220:FF:000001">
    <property type="entry name" value="Formin-like 1, isoform CRA_c"/>
    <property type="match status" value="1"/>
</dbReference>
<dbReference type="GO" id="GO:0030866">
    <property type="term" value="P:cortical actin cytoskeleton organization"/>
    <property type="evidence" value="ECO:0007669"/>
    <property type="project" value="TreeGrafter"/>
</dbReference>
<feature type="compositionally biased region" description="Basic and acidic residues" evidence="3">
    <location>
        <begin position="942"/>
        <end position="958"/>
    </location>
</feature>
<dbReference type="AlphaFoldDB" id="A0A8D0DDI0"/>
<dbReference type="PROSITE" id="PS51444">
    <property type="entry name" value="FH2"/>
    <property type="match status" value="1"/>
</dbReference>
<dbReference type="Gene3D" id="1.25.10.10">
    <property type="entry name" value="Leucine-rich Repeat Variant"/>
    <property type="match status" value="1"/>
</dbReference>
<dbReference type="InterPro" id="IPR015425">
    <property type="entry name" value="FH2_Formin"/>
</dbReference>